<dbReference type="VEuPathDB" id="VectorBase:ACUA010870"/>
<dbReference type="AlphaFoldDB" id="A0A182M6R8"/>
<dbReference type="PANTHER" id="PTHR48174:SF5">
    <property type="entry name" value="VACUOLAR PROTEIN SORTING-ASSOCIATED PROTEIN 62"/>
    <property type="match status" value="1"/>
</dbReference>
<evidence type="ECO:0000313" key="2">
    <source>
        <dbReference type="EnsemblMetazoa" id="ACUA010870-PA"/>
    </source>
</evidence>
<dbReference type="STRING" id="139723.A0A182M6R8"/>
<feature type="region of interest" description="Disordered" evidence="1">
    <location>
        <begin position="248"/>
        <end position="310"/>
    </location>
</feature>
<name>A0A182M6R8_9DIPT</name>
<accession>A0A182M6R8</accession>
<feature type="compositionally biased region" description="Basic and acidic residues" evidence="1">
    <location>
        <begin position="261"/>
        <end position="276"/>
    </location>
</feature>
<protein>
    <submittedName>
        <fullName evidence="2">Uncharacterized protein</fullName>
    </submittedName>
</protein>
<dbReference type="EMBL" id="AXCM01002647">
    <property type="status" value="NOT_ANNOTATED_CDS"/>
    <property type="molecule type" value="Genomic_DNA"/>
</dbReference>
<reference evidence="3" key="1">
    <citation type="submission" date="2013-09" db="EMBL/GenBank/DDBJ databases">
        <title>The Genome Sequence of Anopheles culicifacies species A.</title>
        <authorList>
            <consortium name="The Broad Institute Genomics Platform"/>
            <person name="Neafsey D.E."/>
            <person name="Besansky N."/>
            <person name="Howell P."/>
            <person name="Walton C."/>
            <person name="Young S.K."/>
            <person name="Zeng Q."/>
            <person name="Gargeya S."/>
            <person name="Fitzgerald M."/>
            <person name="Haas B."/>
            <person name="Abouelleil A."/>
            <person name="Allen A.W."/>
            <person name="Alvarado L."/>
            <person name="Arachchi H.M."/>
            <person name="Berlin A.M."/>
            <person name="Chapman S.B."/>
            <person name="Gainer-Dewar J."/>
            <person name="Goldberg J."/>
            <person name="Griggs A."/>
            <person name="Gujja S."/>
            <person name="Hansen M."/>
            <person name="Howarth C."/>
            <person name="Imamovic A."/>
            <person name="Ireland A."/>
            <person name="Larimer J."/>
            <person name="McCowan C."/>
            <person name="Murphy C."/>
            <person name="Pearson M."/>
            <person name="Poon T.W."/>
            <person name="Priest M."/>
            <person name="Roberts A."/>
            <person name="Saif S."/>
            <person name="Shea T."/>
            <person name="Sisk P."/>
            <person name="Sykes S."/>
            <person name="Wortman J."/>
            <person name="Nusbaum C."/>
            <person name="Birren B."/>
        </authorList>
    </citation>
    <scope>NUCLEOTIDE SEQUENCE [LARGE SCALE GENOMIC DNA]</scope>
    <source>
        <strain evidence="3">A-37</strain>
    </source>
</reference>
<evidence type="ECO:0000313" key="3">
    <source>
        <dbReference type="Proteomes" id="UP000075883"/>
    </source>
</evidence>
<dbReference type="PANTHER" id="PTHR48174">
    <property type="entry name" value="DUF946 FAMILY PROTEIN"/>
    <property type="match status" value="1"/>
</dbReference>
<proteinExistence type="predicted"/>
<dbReference type="EnsemblMetazoa" id="ACUA010870-RA">
    <property type="protein sequence ID" value="ACUA010870-PA"/>
    <property type="gene ID" value="ACUA010870"/>
</dbReference>
<evidence type="ECO:0000256" key="1">
    <source>
        <dbReference type="SAM" id="MobiDB-lite"/>
    </source>
</evidence>
<keyword evidence="3" id="KW-1185">Reference proteome</keyword>
<organism evidence="2 3">
    <name type="scientific">Anopheles culicifacies</name>
    <dbReference type="NCBI Taxonomy" id="139723"/>
    <lineage>
        <taxon>Eukaryota</taxon>
        <taxon>Metazoa</taxon>
        <taxon>Ecdysozoa</taxon>
        <taxon>Arthropoda</taxon>
        <taxon>Hexapoda</taxon>
        <taxon>Insecta</taxon>
        <taxon>Pterygota</taxon>
        <taxon>Neoptera</taxon>
        <taxon>Endopterygota</taxon>
        <taxon>Diptera</taxon>
        <taxon>Nematocera</taxon>
        <taxon>Culicoidea</taxon>
        <taxon>Culicidae</taxon>
        <taxon>Anophelinae</taxon>
        <taxon>Anopheles</taxon>
        <taxon>culicifacies species complex</taxon>
    </lineage>
</organism>
<dbReference type="Proteomes" id="UP000075883">
    <property type="component" value="Unassembled WGS sequence"/>
</dbReference>
<feature type="region of interest" description="Disordered" evidence="1">
    <location>
        <begin position="576"/>
        <end position="604"/>
    </location>
</feature>
<reference evidence="2" key="2">
    <citation type="submission" date="2020-05" db="UniProtKB">
        <authorList>
            <consortium name="EnsemblMetazoa"/>
        </authorList>
    </citation>
    <scope>IDENTIFICATION</scope>
    <source>
        <strain evidence="2">A-37</strain>
    </source>
</reference>
<sequence length="630" mass="72674">MNFVKPYKMEALVKQWAPLVWLAPNEKYMPGDVSKFLEHVHAEEAKVVTVYPGSEITELDDLKHYDDGMTNELSYYDPVDQRQGRFRNKRNFKDPSVSLDLLFNLPIGNESKNWYLVTNNDIDELITHKESFLHGQNPLKENVPIYAVISMCQHSLSEISPRPDSSLPFTQPATTTAYPATHLLHSKNNQENEVAYTAKDRPQYKRNPYAPTPKNIFELQPNLRQTMNKVEKSIRLIRRKRDLVDSSTLLEKTTDSTDVPPMRDPDDIPVARKVTIDSDDGNGKHHSNTNTDDSVESPHRSDENEEWETITERRHDTERYHSEVSYEYPHFHVTYWMFYPYSQEPVIPCPRCSDRNQRNMMRYLFVNLSEAIYKCEAYDCMYPFRNFKFKNFEESTVYRYELQAQHDFDANYANNFPNSCNNFENTIEHIGSVDFNMDFLPCEGEGNIIQQPAPVEPFSQSAHCNIPSTNFDTGFIDEILEDLFPFSSNTSSEVKEERQTEGVSVMEITTDTELSQYSPAPAQSTSGRKLEKCLKVFEKPSKISEDDVFKKPKAPENDNLVVEHITPTKLRIKRVTPSKAKTHAKDSSKHRERTAVSCPLDIGPNGTLELKQARALVKNKKLKPLDLVSQ</sequence>